<dbReference type="GO" id="GO:0003677">
    <property type="term" value="F:DNA binding"/>
    <property type="evidence" value="ECO:0007669"/>
    <property type="project" value="UniProtKB-KW"/>
</dbReference>
<keyword evidence="2" id="KW-0238">DNA-binding</keyword>
<evidence type="ECO:0000259" key="4">
    <source>
        <dbReference type="PROSITE" id="PS50937"/>
    </source>
</evidence>
<dbReference type="InterPro" id="IPR047057">
    <property type="entry name" value="MerR_fam"/>
</dbReference>
<evidence type="ECO:0000313" key="6">
    <source>
        <dbReference type="Proteomes" id="UP000253529"/>
    </source>
</evidence>
<dbReference type="AlphaFoldDB" id="A0A366FP17"/>
<keyword evidence="1" id="KW-0805">Transcription regulation</keyword>
<keyword evidence="6" id="KW-1185">Reference proteome</keyword>
<dbReference type="OrthoDB" id="9802944at2"/>
<comment type="caution">
    <text evidence="5">The sequence shown here is derived from an EMBL/GenBank/DDBJ whole genome shotgun (WGS) entry which is preliminary data.</text>
</comment>
<proteinExistence type="predicted"/>
<dbReference type="SUPFAM" id="SSF46955">
    <property type="entry name" value="Putative DNA-binding domain"/>
    <property type="match status" value="1"/>
</dbReference>
<dbReference type="InterPro" id="IPR009061">
    <property type="entry name" value="DNA-bd_dom_put_sf"/>
</dbReference>
<dbReference type="GO" id="GO:0003700">
    <property type="term" value="F:DNA-binding transcription factor activity"/>
    <property type="evidence" value="ECO:0007669"/>
    <property type="project" value="InterPro"/>
</dbReference>
<dbReference type="PRINTS" id="PR00040">
    <property type="entry name" value="HTHMERR"/>
</dbReference>
<sequence>MRIGDLAKRTGVSTATIRFYEARGLLPAAARAANGYRDYDDHAVQIVTFIDRARRLGFSLREVGAHLRSPRDAGRKARLQAQLELKLAELDAHMEQVRARRAILAGLIEEIASARSDPEKPDRSLERARR</sequence>
<keyword evidence="3" id="KW-0804">Transcription</keyword>
<evidence type="ECO:0000256" key="2">
    <source>
        <dbReference type="ARBA" id="ARBA00023125"/>
    </source>
</evidence>
<dbReference type="PROSITE" id="PS50937">
    <property type="entry name" value="HTH_MERR_2"/>
    <property type="match status" value="1"/>
</dbReference>
<evidence type="ECO:0000313" key="5">
    <source>
        <dbReference type="EMBL" id="RBP15459.1"/>
    </source>
</evidence>
<organism evidence="5 6">
    <name type="scientific">Roseiarcus fermentans</name>
    <dbReference type="NCBI Taxonomy" id="1473586"/>
    <lineage>
        <taxon>Bacteria</taxon>
        <taxon>Pseudomonadati</taxon>
        <taxon>Pseudomonadota</taxon>
        <taxon>Alphaproteobacteria</taxon>
        <taxon>Hyphomicrobiales</taxon>
        <taxon>Roseiarcaceae</taxon>
        <taxon>Roseiarcus</taxon>
    </lineage>
</organism>
<evidence type="ECO:0000256" key="1">
    <source>
        <dbReference type="ARBA" id="ARBA00023015"/>
    </source>
</evidence>
<reference evidence="5 6" key="1">
    <citation type="submission" date="2018-06" db="EMBL/GenBank/DDBJ databases">
        <title>Genomic Encyclopedia of Type Strains, Phase IV (KMG-IV): sequencing the most valuable type-strain genomes for metagenomic binning, comparative biology and taxonomic classification.</title>
        <authorList>
            <person name="Goeker M."/>
        </authorList>
    </citation>
    <scope>NUCLEOTIDE SEQUENCE [LARGE SCALE GENOMIC DNA]</scope>
    <source>
        <strain evidence="5 6">DSM 24875</strain>
    </source>
</reference>
<accession>A0A366FP17</accession>
<dbReference type="PROSITE" id="PS00552">
    <property type="entry name" value="HTH_MERR_1"/>
    <property type="match status" value="1"/>
</dbReference>
<gene>
    <name evidence="5" type="ORF">DFR50_10815</name>
</gene>
<dbReference type="SMART" id="SM00422">
    <property type="entry name" value="HTH_MERR"/>
    <property type="match status" value="1"/>
</dbReference>
<dbReference type="Proteomes" id="UP000253529">
    <property type="component" value="Unassembled WGS sequence"/>
</dbReference>
<dbReference type="Pfam" id="PF13411">
    <property type="entry name" value="MerR_1"/>
    <property type="match status" value="1"/>
</dbReference>
<evidence type="ECO:0000256" key="3">
    <source>
        <dbReference type="ARBA" id="ARBA00023163"/>
    </source>
</evidence>
<dbReference type="Gene3D" id="1.10.1660.10">
    <property type="match status" value="1"/>
</dbReference>
<dbReference type="InterPro" id="IPR000551">
    <property type="entry name" value="MerR-type_HTH_dom"/>
</dbReference>
<name>A0A366FP17_9HYPH</name>
<dbReference type="PANTHER" id="PTHR30204:SF94">
    <property type="entry name" value="HEAVY METAL-DEPENDENT TRANSCRIPTIONAL REGULATOR HI_0293-RELATED"/>
    <property type="match status" value="1"/>
</dbReference>
<protein>
    <submittedName>
        <fullName evidence="5">MerR family transcriptional regulator</fullName>
    </submittedName>
</protein>
<feature type="domain" description="HTH merR-type" evidence="4">
    <location>
        <begin position="1"/>
        <end position="69"/>
    </location>
</feature>
<dbReference type="EMBL" id="QNRK01000008">
    <property type="protein sequence ID" value="RBP15459.1"/>
    <property type="molecule type" value="Genomic_DNA"/>
</dbReference>
<dbReference type="PANTHER" id="PTHR30204">
    <property type="entry name" value="REDOX-CYCLING DRUG-SENSING TRANSCRIPTIONAL ACTIVATOR SOXR"/>
    <property type="match status" value="1"/>
</dbReference>